<dbReference type="Proteomes" id="UP000013049">
    <property type="component" value="Unassembled WGS sequence"/>
</dbReference>
<dbReference type="eggNOG" id="ENOG5031SKX">
    <property type="taxonomic scope" value="Bacteria"/>
</dbReference>
<evidence type="ECO:0000313" key="2">
    <source>
        <dbReference type="Proteomes" id="UP000013049"/>
    </source>
</evidence>
<gene>
    <name evidence="1" type="ORF">F971_03140</name>
</gene>
<accession>N8W9R1</accession>
<proteinExistence type="predicted"/>
<comment type="caution">
    <text evidence="1">The sequence shown here is derived from an EMBL/GenBank/DDBJ whole genome shotgun (WGS) entry which is preliminary data.</text>
</comment>
<organism evidence="1 2">
    <name type="scientific">Acinetobacter vivianii</name>
    <dbReference type="NCBI Taxonomy" id="1776742"/>
    <lineage>
        <taxon>Bacteria</taxon>
        <taxon>Pseudomonadati</taxon>
        <taxon>Pseudomonadota</taxon>
        <taxon>Gammaproteobacteria</taxon>
        <taxon>Moraxellales</taxon>
        <taxon>Moraxellaceae</taxon>
        <taxon>Acinetobacter</taxon>
    </lineage>
</organism>
<evidence type="ECO:0000313" key="1">
    <source>
        <dbReference type="EMBL" id="ENU92047.1"/>
    </source>
</evidence>
<reference evidence="1 2" key="1">
    <citation type="submission" date="2013-02" db="EMBL/GenBank/DDBJ databases">
        <title>The Genome Sequence of Acinetobacter sp. NIPH 758.</title>
        <authorList>
            <consortium name="The Broad Institute Genome Sequencing Platform"/>
            <consortium name="The Broad Institute Genome Sequencing Center for Infectious Disease"/>
            <person name="Cerqueira G."/>
            <person name="Feldgarden M."/>
            <person name="Courvalin P."/>
            <person name="Perichon B."/>
            <person name="Grillot-Courvalin C."/>
            <person name="Clermont D."/>
            <person name="Rocha E."/>
            <person name="Yoon E.-J."/>
            <person name="Nemec A."/>
            <person name="Walker B."/>
            <person name="Young S.K."/>
            <person name="Zeng Q."/>
            <person name="Gargeya S."/>
            <person name="Fitzgerald M."/>
            <person name="Haas B."/>
            <person name="Abouelleil A."/>
            <person name="Alvarado L."/>
            <person name="Arachchi H.M."/>
            <person name="Berlin A.M."/>
            <person name="Chapman S.B."/>
            <person name="Dewar J."/>
            <person name="Goldberg J."/>
            <person name="Griggs A."/>
            <person name="Gujja S."/>
            <person name="Hansen M."/>
            <person name="Howarth C."/>
            <person name="Imamovic A."/>
            <person name="Larimer J."/>
            <person name="McCowan C."/>
            <person name="Murphy C."/>
            <person name="Neiman D."/>
            <person name="Pearson M."/>
            <person name="Priest M."/>
            <person name="Roberts A."/>
            <person name="Saif S."/>
            <person name="Shea T."/>
            <person name="Sisk P."/>
            <person name="Sykes S."/>
            <person name="Wortman J."/>
            <person name="Nusbaum C."/>
            <person name="Birren B."/>
        </authorList>
    </citation>
    <scope>NUCLEOTIDE SEQUENCE [LARGE SCALE GENOMIC DNA]</scope>
    <source>
        <strain evidence="1 2">NIPH 758</strain>
    </source>
</reference>
<dbReference type="RefSeq" id="WP_004773010.1">
    <property type="nucleotide sequence ID" value="NZ_KB849357.1"/>
</dbReference>
<dbReference type="HOGENOM" id="CLU_2534986_0_0_6"/>
<dbReference type="AlphaFoldDB" id="N8W9R1"/>
<name>N8W9R1_9GAMM</name>
<dbReference type="EMBL" id="APPC01000018">
    <property type="protein sequence ID" value="ENU92047.1"/>
    <property type="molecule type" value="Genomic_DNA"/>
</dbReference>
<sequence length="83" mass="9810">MKNTDSFLSNLDDFKKFSRSVNIYACSLKFNKDDKQSMEDAVNNISHMIDGYVYKYPNNRMIREMAADLKKIYKRAIFDKPDI</sequence>
<protein>
    <submittedName>
        <fullName evidence="1">Uncharacterized protein</fullName>
    </submittedName>
</protein>